<reference evidence="6" key="2">
    <citation type="submission" date="2025-08" db="UniProtKB">
        <authorList>
            <consortium name="RefSeq"/>
        </authorList>
    </citation>
    <scope>IDENTIFICATION</scope>
</reference>
<dbReference type="SUPFAM" id="SSF52540">
    <property type="entry name" value="P-loop containing nucleoside triphosphate hydrolases"/>
    <property type="match status" value="1"/>
</dbReference>
<evidence type="ECO:0000259" key="4">
    <source>
        <dbReference type="Pfam" id="PF13087"/>
    </source>
</evidence>
<evidence type="ECO:0000259" key="5">
    <source>
        <dbReference type="Pfam" id="PF25396"/>
    </source>
</evidence>
<dbReference type="PANTHER" id="PTHR10887">
    <property type="entry name" value="DNA2/NAM7 HELICASE FAMILY"/>
    <property type="match status" value="1"/>
</dbReference>
<keyword evidence="1" id="KW-0378">Hydrolase</keyword>
<dbReference type="Pfam" id="PF25396">
    <property type="entry name" value="ZNFX1"/>
    <property type="match status" value="1"/>
</dbReference>
<proteinExistence type="predicted"/>
<dbReference type="Pfam" id="PF13086">
    <property type="entry name" value="AAA_11"/>
    <property type="match status" value="1"/>
</dbReference>
<dbReference type="CDD" id="cd18808">
    <property type="entry name" value="SF1_C_Upf1"/>
    <property type="match status" value="1"/>
</dbReference>
<dbReference type="Gene3D" id="3.40.50.300">
    <property type="entry name" value="P-loop containing nucleotide triphosphate hydrolases"/>
    <property type="match status" value="3"/>
</dbReference>
<feature type="region of interest" description="Disordered" evidence="2">
    <location>
        <begin position="1011"/>
        <end position="1039"/>
    </location>
</feature>
<dbReference type="InterPro" id="IPR045055">
    <property type="entry name" value="DNA2/NAM7-like"/>
</dbReference>
<keyword evidence="1" id="KW-0547">Nucleotide-binding</keyword>
<feature type="region of interest" description="Disordered" evidence="2">
    <location>
        <begin position="1"/>
        <end position="23"/>
    </location>
</feature>
<evidence type="ECO:0000256" key="1">
    <source>
        <dbReference type="ARBA" id="ARBA00022806"/>
    </source>
</evidence>
<sequence length="1147" mass="129035">MDSEEDHRPGTTRTTPKLSNKDVNAHMIVNKDIREYLAQPSTGYAEEWLKRPEIPSADEILGNSGTGEDDYIELTPNKTEGPWKSSDEYLKAHYELLREDAVAPLRDAVAYVRDDPQMTDSKLVSIYDKVYFIGITFAQRGLGIKIRFSTSRAEKNIVWEYTKRLVSGSIIALSPADDVFQQKCVVAIVAARPLEGVQKYPSEIDIFLARPEDFEFDPQKEWIMVEAKDGYYESVRHTMAALQKLKQERFPLSEHICLLDAHVGAPEYVEKNPIYDIQSVTEAAEGDKVDILTNWPREPSQAMDCTQWQALQEMLTKRLSLIQGPPGTGKTYVSVVALKVLLLNMKYGDSPIILASQTNHALDQLLRLVATFETSYIRLGSRSNDPEIKRRTLYCVRQNEPAVTVHGSVLGGARKEQKFLTQAIARILQPFNAENAHEPLPASLFVEYGLLTETQLDNLKKGAEGWTRPTDSEDTDPLVVWLGDKLVPFEVKYERESFGFEEDEVDLEYEQLKELEAEQGIEEDDYEILKGQFINLRDGLCGCKLACSEVSAIENLKQKDLWKVREEARGAVYDVLRKQLKTKMRETLLPQVSLYSKNCENLHIGKWERDHHVLRTAKVIGMTATGLSKYRGLISSLRPKVVLIEEAAEAIEAPIVAACFDSLQHMILVGDHQQLRGHCTVQELGGEPYNLGVSMFERLVKNGMEYVMLNRQRRMAPEIRQLLEPIYGELYDHESVRKRPGVKGMGTIRSYFFTHLWPESRDNLASKYNEMEAQMIAEFVVYLVQNGNTVKDITILTFYNGQRKKLLTVLRHHPYLQGQYVKVVTVDSYQGEENEIVILSLVRSGENDIGFLSIANRVCVALSRARRGFYMFGNANLLVKQNRLWRDVLTLMANNKPPRHLGAQLPVTCVEHKRTTFIQGLSDWNKINGGCDSPCDGVLDCGHPCPIKCHRCTCEMASRLDDLRLHNECQGSTAPLEGPSPYPEAVRHYQAFASGGAKEHDALLLKKATETAAAARPTPGIEEDEDLLPEASPQERDTTFSQSIKEFGDDVKACSRTLIGPEALAIVHSSKDDGEVPKWYFHTTPGTPAFPVTQLGSSVFSTLPCTSCLEQSRCRARGRLCNGPASETFTASLEWASGSARRANVDS</sequence>
<feature type="domain" description="ZNFX1" evidence="5">
    <location>
        <begin position="121"/>
        <end position="228"/>
    </location>
</feature>
<feature type="domain" description="DNA2/NAM7 helicase helicase" evidence="3">
    <location>
        <begin position="304"/>
        <end position="676"/>
    </location>
</feature>
<dbReference type="FunFam" id="3.40.50.300:FF:001366">
    <property type="entry name" value="ATP binding protein, putative"/>
    <property type="match status" value="1"/>
</dbReference>
<dbReference type="KEGG" id="ang:An07g03990"/>
<keyword evidence="1" id="KW-0067">ATP-binding</keyword>
<dbReference type="InterPro" id="IPR041677">
    <property type="entry name" value="DNA2/NAM7_AAA_11"/>
</dbReference>
<reference evidence="6" key="1">
    <citation type="submission" date="2025-02" db="EMBL/GenBank/DDBJ databases">
        <authorList>
            <consortium name="NCBI Genome Project"/>
        </authorList>
    </citation>
    <scope>NUCLEOTIDE SEQUENCE</scope>
</reference>
<accession>A0AAJ8BX95</accession>
<name>A0AAJ8BX95_ASPNG</name>
<gene>
    <name evidence="6" type="ORF">An07g03990</name>
</gene>
<evidence type="ECO:0000313" key="6">
    <source>
        <dbReference type="RefSeq" id="XP_059605363.1"/>
    </source>
</evidence>
<keyword evidence="1" id="KW-0347">Helicase</keyword>
<dbReference type="RefSeq" id="XP_059605363.1">
    <property type="nucleotide sequence ID" value="XM_059748379.1"/>
</dbReference>
<dbReference type="InterPro" id="IPR041679">
    <property type="entry name" value="DNA2/NAM7-like_C"/>
</dbReference>
<protein>
    <submittedName>
        <fullName evidence="6">Uncharacterized protein</fullName>
    </submittedName>
</protein>
<feature type="domain" description="DNA2/NAM7 helicase-like C-terminal" evidence="4">
    <location>
        <begin position="692"/>
        <end position="875"/>
    </location>
</feature>
<dbReference type="InterPro" id="IPR047187">
    <property type="entry name" value="SF1_C_Upf1"/>
</dbReference>
<dbReference type="Pfam" id="PF13087">
    <property type="entry name" value="AAA_12"/>
    <property type="match status" value="1"/>
</dbReference>
<dbReference type="VEuPathDB" id="FungiDB:An07g03990"/>
<dbReference type="GeneID" id="4981665"/>
<dbReference type="CDD" id="cd06008">
    <property type="entry name" value="NF-X1-zinc-finger"/>
    <property type="match status" value="1"/>
</dbReference>
<feature type="region of interest" description="Disordered" evidence="2">
    <location>
        <begin position="59"/>
        <end position="78"/>
    </location>
</feature>
<organism evidence="6">
    <name type="scientific">Aspergillus niger</name>
    <dbReference type="NCBI Taxonomy" id="5061"/>
    <lineage>
        <taxon>Eukaryota</taxon>
        <taxon>Fungi</taxon>
        <taxon>Dikarya</taxon>
        <taxon>Ascomycota</taxon>
        <taxon>Pezizomycotina</taxon>
        <taxon>Eurotiomycetes</taxon>
        <taxon>Eurotiomycetidae</taxon>
        <taxon>Eurotiales</taxon>
        <taxon>Aspergillaceae</taxon>
        <taxon>Aspergillus</taxon>
        <taxon>Aspergillus subgen. Circumdati</taxon>
    </lineage>
</organism>
<evidence type="ECO:0000259" key="3">
    <source>
        <dbReference type="Pfam" id="PF13086"/>
    </source>
</evidence>
<evidence type="ECO:0000256" key="2">
    <source>
        <dbReference type="SAM" id="MobiDB-lite"/>
    </source>
</evidence>
<dbReference type="PANTHER" id="PTHR10887:SF341">
    <property type="entry name" value="NFX1-TYPE ZINC FINGER-CONTAINING PROTEIN 1"/>
    <property type="match status" value="1"/>
</dbReference>
<dbReference type="FunFam" id="3.40.50.300:FF:002468">
    <property type="entry name" value="Suppressor of ascus dominance 3"/>
    <property type="match status" value="1"/>
</dbReference>
<dbReference type="InterPro" id="IPR027417">
    <property type="entry name" value="P-loop_NTPase"/>
</dbReference>
<dbReference type="AlphaFoldDB" id="A0AAJ8BX95"/>
<dbReference type="InterPro" id="IPR057373">
    <property type="entry name" value="ZNFX1"/>
</dbReference>